<dbReference type="Pfam" id="PF07596">
    <property type="entry name" value="SBP_bac_10"/>
    <property type="match status" value="1"/>
</dbReference>
<dbReference type="OrthoDB" id="276576at2"/>
<dbReference type="Proteomes" id="UP000318878">
    <property type="component" value="Unassembled WGS sequence"/>
</dbReference>
<dbReference type="InterPro" id="IPR011453">
    <property type="entry name" value="DUF1559"/>
</dbReference>
<dbReference type="InterPro" id="IPR027558">
    <property type="entry name" value="Pre_pil_HX9DG_C"/>
</dbReference>
<proteinExistence type="predicted"/>
<feature type="domain" description="DUF1559" evidence="1">
    <location>
        <begin position="25"/>
        <end position="75"/>
    </location>
</feature>
<evidence type="ECO:0000313" key="3">
    <source>
        <dbReference type="Proteomes" id="UP000318878"/>
    </source>
</evidence>
<comment type="caution">
    <text evidence="2">The sequence shown here is derived from an EMBL/GenBank/DDBJ whole genome shotgun (WGS) entry which is preliminary data.</text>
</comment>
<reference evidence="2 3" key="1">
    <citation type="submission" date="2019-02" db="EMBL/GenBank/DDBJ databases">
        <title>Deep-cultivation of Planctomycetes and their phenomic and genomic characterization uncovers novel biology.</title>
        <authorList>
            <person name="Wiegand S."/>
            <person name="Jogler M."/>
            <person name="Boedeker C."/>
            <person name="Pinto D."/>
            <person name="Vollmers J."/>
            <person name="Rivas-Marin E."/>
            <person name="Kohn T."/>
            <person name="Peeters S.H."/>
            <person name="Heuer A."/>
            <person name="Rast P."/>
            <person name="Oberbeckmann S."/>
            <person name="Bunk B."/>
            <person name="Jeske O."/>
            <person name="Meyerdierks A."/>
            <person name="Storesund J.E."/>
            <person name="Kallscheuer N."/>
            <person name="Luecker S."/>
            <person name="Lage O.M."/>
            <person name="Pohl T."/>
            <person name="Merkel B.J."/>
            <person name="Hornburger P."/>
            <person name="Mueller R.-W."/>
            <person name="Bruemmer F."/>
            <person name="Labrenz M."/>
            <person name="Spormann A.M."/>
            <person name="Op Den Camp H."/>
            <person name="Overmann J."/>
            <person name="Amann R."/>
            <person name="Jetten M.S.M."/>
            <person name="Mascher T."/>
            <person name="Medema M.H."/>
            <person name="Devos D.P."/>
            <person name="Kaster A.-K."/>
            <person name="Ovreas L."/>
            <person name="Rohde M."/>
            <person name="Galperin M.Y."/>
            <person name="Jogler C."/>
        </authorList>
    </citation>
    <scope>NUCLEOTIDE SEQUENCE [LARGE SCALE GENOMIC DNA]</scope>
    <source>
        <strain evidence="2 3">Enr8</strain>
    </source>
</reference>
<dbReference type="RefSeq" id="WP_146435750.1">
    <property type="nucleotide sequence ID" value="NZ_SJPF01000005.1"/>
</dbReference>
<evidence type="ECO:0000259" key="1">
    <source>
        <dbReference type="Pfam" id="PF07596"/>
    </source>
</evidence>
<organism evidence="2 3">
    <name type="scientific">Blastopirellula retiformator</name>
    <dbReference type="NCBI Taxonomy" id="2527970"/>
    <lineage>
        <taxon>Bacteria</taxon>
        <taxon>Pseudomonadati</taxon>
        <taxon>Planctomycetota</taxon>
        <taxon>Planctomycetia</taxon>
        <taxon>Pirellulales</taxon>
        <taxon>Pirellulaceae</taxon>
        <taxon>Blastopirellula</taxon>
    </lineage>
</organism>
<dbReference type="NCBIfam" id="TIGR04294">
    <property type="entry name" value="pre_pil_HX9DG"/>
    <property type="match status" value="1"/>
</dbReference>
<accession>A0A5C5UZJ9</accession>
<sequence length="93" mass="10226">MKQPGRRGELTRWMCAYCPNFQGCPTNHGINSRFIEEANMAAVVNNIGASSFHPGRAVFTLADASVQFLPDTMDHRAYNAMGGRIDGLPINLQ</sequence>
<protein>
    <recommendedName>
        <fullName evidence="1">DUF1559 domain-containing protein</fullName>
    </recommendedName>
</protein>
<keyword evidence="3" id="KW-1185">Reference proteome</keyword>
<dbReference type="AlphaFoldDB" id="A0A5C5UZJ9"/>
<name>A0A5C5UZJ9_9BACT</name>
<evidence type="ECO:0000313" key="2">
    <source>
        <dbReference type="EMBL" id="TWT30907.1"/>
    </source>
</evidence>
<gene>
    <name evidence="2" type="ORF">Enr8_44330</name>
</gene>
<dbReference type="EMBL" id="SJPF01000005">
    <property type="protein sequence ID" value="TWT30907.1"/>
    <property type="molecule type" value="Genomic_DNA"/>
</dbReference>